<dbReference type="PROSITE" id="PS00922">
    <property type="entry name" value="TRANSGLYCOSYLASE"/>
    <property type="match status" value="1"/>
</dbReference>
<gene>
    <name evidence="3" type="ORF">O970_01205</name>
</gene>
<dbReference type="CDD" id="cd16894">
    <property type="entry name" value="MltD-like"/>
    <property type="match status" value="1"/>
</dbReference>
<dbReference type="CDD" id="cd00118">
    <property type="entry name" value="LysM"/>
    <property type="match status" value="1"/>
</dbReference>
<evidence type="ECO:0000256" key="1">
    <source>
        <dbReference type="ARBA" id="ARBA00007734"/>
    </source>
</evidence>
<dbReference type="PANTHER" id="PTHR37423:SF2">
    <property type="entry name" value="MEMBRANE-BOUND LYTIC MUREIN TRANSGLYCOSYLASE C"/>
    <property type="match status" value="1"/>
</dbReference>
<evidence type="ECO:0000313" key="3">
    <source>
        <dbReference type="EMBL" id="TEA28068.1"/>
    </source>
</evidence>
<dbReference type="SUPFAM" id="SSF53955">
    <property type="entry name" value="Lysozyme-like"/>
    <property type="match status" value="1"/>
</dbReference>
<dbReference type="Gene3D" id="1.10.530.10">
    <property type="match status" value="1"/>
</dbReference>
<dbReference type="EMBL" id="AWGA01000011">
    <property type="protein sequence ID" value="TEA28068.1"/>
    <property type="molecule type" value="Genomic_DNA"/>
</dbReference>
<evidence type="ECO:0000259" key="2">
    <source>
        <dbReference type="PROSITE" id="PS51782"/>
    </source>
</evidence>
<dbReference type="PROSITE" id="PS51782">
    <property type="entry name" value="LYSM"/>
    <property type="match status" value="1"/>
</dbReference>
<dbReference type="Proteomes" id="UP000506160">
    <property type="component" value="Unassembled WGS sequence"/>
</dbReference>
<dbReference type="SUPFAM" id="SSF54106">
    <property type="entry name" value="LysM domain"/>
    <property type="match status" value="1"/>
</dbReference>
<protein>
    <submittedName>
        <fullName evidence="3">LysM peptidoglycan-binding domain-containing protein</fullName>
    </submittedName>
</protein>
<sequence length="406" mass="47008">MKKFVILMIIPSLIGCQNLSRAPKAHNKAFHIHKVTYLDSLKINPWQYIQKTQLVDIPDNARIINERNKLVKNKRSFENLLERSEPYIHYFITQLQLRKMPIELLLIPLIESACNPLAISYSKAAGLWQIAPITARNYGLVFNSWYDGRLDLIASTDIALNHLQYLNKNFDGDWLLTLAAYNAGEGRISKAIQSNIEHHLPTNYWALQLSKETMQYVPKFLAMIDIIRHNERYDILLPTTNFDNTLIKINLGKAASLDTISKYSHIPYKDLITYNAAYLDKKLNGPYHLLVPRKKLNVLHQKLLKNNYTQVKIVDLTSDLNNKRTHIVPSLLKTNRKYSTITDKDLQFYTRSHLKYKKINYMIKSGDSLSTIAKAHRVTTKELMDWNNIKNANSLKIGSKLIIHIK</sequence>
<dbReference type="InterPro" id="IPR023346">
    <property type="entry name" value="Lysozyme-like_dom_sf"/>
</dbReference>
<comment type="similarity">
    <text evidence="1">Belongs to the transglycosylase Slt family.</text>
</comment>
<dbReference type="InterPro" id="IPR000189">
    <property type="entry name" value="Transglyc_AS"/>
</dbReference>
<dbReference type="RefSeq" id="WP_024495364.1">
    <property type="nucleotide sequence ID" value="NZ_AWGA01000011.1"/>
</dbReference>
<dbReference type="InterPro" id="IPR018392">
    <property type="entry name" value="LysM"/>
</dbReference>
<dbReference type="SMART" id="SM00257">
    <property type="entry name" value="LysM"/>
    <property type="match status" value="1"/>
</dbReference>
<dbReference type="GO" id="GO:0000270">
    <property type="term" value="P:peptidoglycan metabolic process"/>
    <property type="evidence" value="ECO:0007669"/>
    <property type="project" value="InterPro"/>
</dbReference>
<dbReference type="AlphaFoldDB" id="A0AB94IEY0"/>
<accession>A0AB94IEY0</accession>
<dbReference type="InterPro" id="IPR008258">
    <property type="entry name" value="Transglycosylase_SLT_dom_1"/>
</dbReference>
<dbReference type="Gene3D" id="3.10.350.10">
    <property type="entry name" value="LysM domain"/>
    <property type="match status" value="1"/>
</dbReference>
<evidence type="ECO:0000313" key="4">
    <source>
        <dbReference type="Proteomes" id="UP000506160"/>
    </source>
</evidence>
<dbReference type="PANTHER" id="PTHR37423">
    <property type="entry name" value="SOLUBLE LYTIC MUREIN TRANSGLYCOSYLASE-RELATED"/>
    <property type="match status" value="1"/>
</dbReference>
<comment type="caution">
    <text evidence="3">The sequence shown here is derived from an EMBL/GenBank/DDBJ whole genome shotgun (WGS) entry which is preliminary data.</text>
</comment>
<dbReference type="GO" id="GO:0008933">
    <property type="term" value="F:peptidoglycan lytic transglycosylase activity"/>
    <property type="evidence" value="ECO:0007669"/>
    <property type="project" value="InterPro"/>
</dbReference>
<dbReference type="Pfam" id="PF01464">
    <property type="entry name" value="SLT"/>
    <property type="match status" value="1"/>
</dbReference>
<feature type="domain" description="LysM" evidence="2">
    <location>
        <begin position="359"/>
        <end position="403"/>
    </location>
</feature>
<dbReference type="PROSITE" id="PS51257">
    <property type="entry name" value="PROKAR_LIPOPROTEIN"/>
    <property type="match status" value="1"/>
</dbReference>
<name>A0AB94IEY0_9GAMM</name>
<dbReference type="GO" id="GO:0016020">
    <property type="term" value="C:membrane"/>
    <property type="evidence" value="ECO:0007669"/>
    <property type="project" value="InterPro"/>
</dbReference>
<proteinExistence type="inferred from homology"/>
<keyword evidence="4" id="KW-1185">Reference proteome</keyword>
<reference evidence="3 4" key="1">
    <citation type="journal article" date="2014" name="Appl. Environ. Microbiol.">
        <title>Genomic features of a bumble bee symbiont reflect its host environment.</title>
        <authorList>
            <person name="Martinson V.G."/>
            <person name="Magoc T."/>
            <person name="Koch H."/>
            <person name="Salzberg S.L."/>
            <person name="Moran N.A."/>
        </authorList>
    </citation>
    <scope>NUCLEOTIDE SEQUENCE [LARGE SCALE GENOMIC DNA]</scope>
    <source>
        <strain evidence="3 4">Bimp</strain>
    </source>
</reference>
<dbReference type="InterPro" id="IPR036779">
    <property type="entry name" value="LysM_dom_sf"/>
</dbReference>
<dbReference type="Pfam" id="PF01476">
    <property type="entry name" value="LysM"/>
    <property type="match status" value="1"/>
</dbReference>
<organism evidence="3 4">
    <name type="scientific">Candidatus Schmidhempelia bombi str. Bimp</name>
    <dbReference type="NCBI Taxonomy" id="1387197"/>
    <lineage>
        <taxon>Bacteria</taxon>
        <taxon>Pseudomonadati</taxon>
        <taxon>Pseudomonadota</taxon>
        <taxon>Gammaproteobacteria</taxon>
        <taxon>Orbales</taxon>
        <taxon>Orbaceae</taxon>
        <taxon>Candidatus Schmidhempelia</taxon>
    </lineage>
</organism>